<dbReference type="PRINTS" id="PR00463">
    <property type="entry name" value="EP450I"/>
</dbReference>
<dbReference type="GO" id="GO:0005506">
    <property type="term" value="F:iron ion binding"/>
    <property type="evidence" value="ECO:0007669"/>
    <property type="project" value="InterPro"/>
</dbReference>
<keyword evidence="4" id="KW-0560">Oxidoreductase</keyword>
<evidence type="ECO:0000313" key="9">
    <source>
        <dbReference type="Proteomes" id="UP000240883"/>
    </source>
</evidence>
<dbReference type="Gene3D" id="1.10.630.10">
    <property type="entry name" value="Cytochrome P450"/>
    <property type="match status" value="1"/>
</dbReference>
<dbReference type="InterPro" id="IPR036396">
    <property type="entry name" value="Cyt_P450_sf"/>
</dbReference>
<organism evidence="8 9">
    <name type="scientific">Corynespora cassiicola Philippines</name>
    <dbReference type="NCBI Taxonomy" id="1448308"/>
    <lineage>
        <taxon>Eukaryota</taxon>
        <taxon>Fungi</taxon>
        <taxon>Dikarya</taxon>
        <taxon>Ascomycota</taxon>
        <taxon>Pezizomycotina</taxon>
        <taxon>Dothideomycetes</taxon>
        <taxon>Pleosporomycetidae</taxon>
        <taxon>Pleosporales</taxon>
        <taxon>Corynesporascaceae</taxon>
        <taxon>Corynespora</taxon>
    </lineage>
</organism>
<evidence type="ECO:0000256" key="4">
    <source>
        <dbReference type="ARBA" id="ARBA00023002"/>
    </source>
</evidence>
<dbReference type="GO" id="GO:0020037">
    <property type="term" value="F:heme binding"/>
    <property type="evidence" value="ECO:0007669"/>
    <property type="project" value="InterPro"/>
</dbReference>
<dbReference type="Proteomes" id="UP000240883">
    <property type="component" value="Unassembled WGS sequence"/>
</dbReference>
<proteinExistence type="inferred from homology"/>
<comment type="cofactor">
    <cofactor evidence="7">
        <name>heme</name>
        <dbReference type="ChEBI" id="CHEBI:30413"/>
    </cofactor>
</comment>
<protein>
    <submittedName>
        <fullName evidence="8">Cytochrome P450 3A30</fullName>
    </submittedName>
</protein>
<dbReference type="SUPFAM" id="SSF48264">
    <property type="entry name" value="Cytochrome P450"/>
    <property type="match status" value="1"/>
</dbReference>
<keyword evidence="3 7" id="KW-0479">Metal-binding</keyword>
<dbReference type="OrthoDB" id="10029320at2759"/>
<evidence type="ECO:0000256" key="7">
    <source>
        <dbReference type="PIRSR" id="PIRSR602401-1"/>
    </source>
</evidence>
<dbReference type="Pfam" id="PF00067">
    <property type="entry name" value="p450"/>
    <property type="match status" value="1"/>
</dbReference>
<dbReference type="GO" id="GO:0004497">
    <property type="term" value="F:monooxygenase activity"/>
    <property type="evidence" value="ECO:0007669"/>
    <property type="project" value="UniProtKB-KW"/>
</dbReference>
<reference evidence="8 9" key="1">
    <citation type="journal article" date="2018" name="Front. Microbiol.">
        <title>Genome-Wide Analysis of Corynespora cassiicola Leaf Fall Disease Putative Effectors.</title>
        <authorList>
            <person name="Lopez D."/>
            <person name="Ribeiro S."/>
            <person name="Label P."/>
            <person name="Fumanal B."/>
            <person name="Venisse J.S."/>
            <person name="Kohler A."/>
            <person name="de Oliveira R.R."/>
            <person name="Labutti K."/>
            <person name="Lipzen A."/>
            <person name="Lail K."/>
            <person name="Bauer D."/>
            <person name="Ohm R.A."/>
            <person name="Barry K.W."/>
            <person name="Spatafora J."/>
            <person name="Grigoriev I.V."/>
            <person name="Martin F.M."/>
            <person name="Pujade-Renaud V."/>
        </authorList>
    </citation>
    <scope>NUCLEOTIDE SEQUENCE [LARGE SCALE GENOMIC DNA]</scope>
    <source>
        <strain evidence="8 9">Philippines</strain>
    </source>
</reference>
<name>A0A2T2P704_CORCC</name>
<keyword evidence="2 7" id="KW-0349">Heme</keyword>
<evidence type="ECO:0000256" key="6">
    <source>
        <dbReference type="ARBA" id="ARBA00023033"/>
    </source>
</evidence>
<evidence type="ECO:0000313" key="8">
    <source>
        <dbReference type="EMBL" id="PSN73464.1"/>
    </source>
</evidence>
<sequence>MTQLTTPEHAKITSSFPQPLPFIIFLNLSNWFQNVFSQILSSLVTASLVLFLARFLNHRRIYKKLPGPPHNFFWGHLKIYGETMALFPPRSHFQAVITTLAHKYHLPGLFYMDLWPLGPEQLIITDPRLATQYVTNRKLPKHQLLADYLDPILGKGNIITVNGTHWKSIHDLLSPAFSVARVLDITTLIADDIMEFHNVISEIAVSKTPFRLEEKINALVFDIIFKAIFGVQSRAQTVGSDDLRDLNSVVNADMTGKQTWDPIRRIQLAKEKALSMKRLNDSIATKVKSRFKFIQQNNVSIERRQSLSILDLILQEYVQEASKVSALVELSPDIMEMAVPNIKALMLAGSGTTADTLCFMFMQLSILPKIVEKLREEHRRVYSSDVATTLGMLKSDPKRLRELKYSTNVIKETLRIYPIGNTGRVPDEPGCITYQGKEYPTKRQMLICPVQHTWHMDPDVFHDPDTFDPDRFNDMDKDYQVAWRPFERGNRACLGQTLAMEEMKMILLLTVQYFDFKCHDLKPNSSPRVSWTKMDTIFGDRAFQEFLTEARPRDGMPMMVTKAEFS</sequence>
<gene>
    <name evidence="8" type="ORF">BS50DRAFT_607093</name>
</gene>
<dbReference type="STRING" id="1448308.A0A2T2P704"/>
<dbReference type="PRINTS" id="PR00385">
    <property type="entry name" value="P450"/>
</dbReference>
<evidence type="ECO:0000256" key="1">
    <source>
        <dbReference type="ARBA" id="ARBA00010617"/>
    </source>
</evidence>
<evidence type="ECO:0000256" key="5">
    <source>
        <dbReference type="ARBA" id="ARBA00023004"/>
    </source>
</evidence>
<comment type="similarity">
    <text evidence="1">Belongs to the cytochrome P450 family.</text>
</comment>
<evidence type="ECO:0000256" key="3">
    <source>
        <dbReference type="ARBA" id="ARBA00022723"/>
    </source>
</evidence>
<keyword evidence="5 7" id="KW-0408">Iron</keyword>
<dbReference type="EMBL" id="KZ678129">
    <property type="protein sequence ID" value="PSN73464.1"/>
    <property type="molecule type" value="Genomic_DNA"/>
</dbReference>
<dbReference type="InterPro" id="IPR001128">
    <property type="entry name" value="Cyt_P450"/>
</dbReference>
<keyword evidence="9" id="KW-1185">Reference proteome</keyword>
<dbReference type="PANTHER" id="PTHR24291:SF50">
    <property type="entry name" value="BIFUNCTIONAL ALBAFLAVENONE MONOOXYGENASE_TERPENE SYNTHASE"/>
    <property type="match status" value="1"/>
</dbReference>
<dbReference type="GO" id="GO:0016705">
    <property type="term" value="F:oxidoreductase activity, acting on paired donors, with incorporation or reduction of molecular oxygen"/>
    <property type="evidence" value="ECO:0007669"/>
    <property type="project" value="InterPro"/>
</dbReference>
<accession>A0A2T2P704</accession>
<dbReference type="PANTHER" id="PTHR24291">
    <property type="entry name" value="CYTOCHROME P450 FAMILY 4"/>
    <property type="match status" value="1"/>
</dbReference>
<keyword evidence="6" id="KW-0503">Monooxygenase</keyword>
<dbReference type="InterPro" id="IPR002401">
    <property type="entry name" value="Cyt_P450_E_grp-I"/>
</dbReference>
<feature type="binding site" description="axial binding residue" evidence="7">
    <location>
        <position position="493"/>
    </location>
    <ligand>
        <name>heme</name>
        <dbReference type="ChEBI" id="CHEBI:30413"/>
    </ligand>
    <ligandPart>
        <name>Fe</name>
        <dbReference type="ChEBI" id="CHEBI:18248"/>
    </ligandPart>
</feature>
<dbReference type="InterPro" id="IPR050196">
    <property type="entry name" value="Cytochrome_P450_Monoox"/>
</dbReference>
<dbReference type="AlphaFoldDB" id="A0A2T2P704"/>
<evidence type="ECO:0000256" key="2">
    <source>
        <dbReference type="ARBA" id="ARBA00022617"/>
    </source>
</evidence>